<dbReference type="Proteomes" id="UP001152531">
    <property type="component" value="Unassembled WGS sequence"/>
</dbReference>
<gene>
    <name evidence="1" type="ORF">CLIB1444_08S01816</name>
</gene>
<accession>A0ACA9YB21</accession>
<organism evidence="1 2">
    <name type="scientific">[Candida] jaroonii</name>
    <dbReference type="NCBI Taxonomy" id="467808"/>
    <lineage>
        <taxon>Eukaryota</taxon>
        <taxon>Fungi</taxon>
        <taxon>Dikarya</taxon>
        <taxon>Ascomycota</taxon>
        <taxon>Saccharomycotina</taxon>
        <taxon>Pichiomycetes</taxon>
        <taxon>Debaryomycetaceae</taxon>
        <taxon>Yamadazyma</taxon>
    </lineage>
</organism>
<keyword evidence="2" id="KW-1185">Reference proteome</keyword>
<proteinExistence type="predicted"/>
<evidence type="ECO:0000313" key="2">
    <source>
        <dbReference type="Proteomes" id="UP001152531"/>
    </source>
</evidence>
<comment type="caution">
    <text evidence="1">The sequence shown here is derived from an EMBL/GenBank/DDBJ whole genome shotgun (WGS) entry which is preliminary data.</text>
</comment>
<protein>
    <submittedName>
        <fullName evidence="1">Clustered mitochondria protein homolog</fullName>
    </submittedName>
</protein>
<evidence type="ECO:0000313" key="1">
    <source>
        <dbReference type="EMBL" id="CAH6722097.1"/>
    </source>
</evidence>
<reference evidence="1" key="1">
    <citation type="submission" date="2022-06" db="EMBL/GenBank/DDBJ databases">
        <authorList>
            <person name="Legras J.-L."/>
            <person name="Devillers H."/>
            <person name="Grondin C."/>
        </authorList>
    </citation>
    <scope>NUCLEOTIDE SEQUENCE</scope>
    <source>
        <strain evidence="1">CLIB 1444</strain>
    </source>
</reference>
<dbReference type="EMBL" id="CALSDN010000008">
    <property type="protein sequence ID" value="CAH6722097.1"/>
    <property type="molecule type" value="Genomic_DNA"/>
</dbReference>
<name>A0ACA9YB21_9ASCO</name>
<sequence>MKLSLNITLPVTVITEKVKKVKKGKKKSESPEVISTTKEDLVEVNINSEETLTQLRESLSVIPKSENFTNYSIFFKETDLSKFDEFTTFGEIFDQLGVDLEKPISLKLQEKGYKLSDIYYHINKFRQVIGLHFLDKRSNLLGVNAGVAKFDDLKINEESDLSKCVDAINDSNYDIEQLGKLNDPYSHYVSPVKISLSPWNPVPLIRKTAGDLLYLTISTLEHETFTVTCHASGFYVNSCSNIKFNPAPKSQIYHLLFDLVRNLSPVFEAALAKNTAVFPSVYDHPESYLLPSNTAYPWITNEPTKVPESSFPILPILQNGVDGADFVKDWNEEFQSIRELPKSNINERILREKLLIKIITDFNNVATKTAIEIVNGSIPPMNYSEDANQLTYLRNGIFYWHAIDNGSFTERGGDEAARYAASKDLNAVRIINRLDLSIGCLVTCVVDYLGKRIVCQAPIPGIFNEVVGELQGESADNGEIEGEKESNIDEEANEKVAYGINTSGTKINNDKEFIGPLTNLADIFHLKPHTVTINDEDVELVTSKDIKGIKGTDGRKYVIDLFRTSAMDVNFLNKDYIHKEPLIRHEAVEEWWKRKIANYLKLEAEKLENEKKSTEEKEQILIQSNTVTINPDTFTGFSESDIDQKEVKELGDFIHILVDEFLGDISKNISPFDGKHLSTLMHRHGINMRYLGHVTRRCLEMKQQEIEKLETTIKENQVLAEELSKAENTEKKDEKKDDEKKDEKEEEPSKGVFLPIIANFESIHKIAINEMVSRAAKHILRKSSETIDPVMMPYFVAHFFNCLLADGSVDIPANLQALYSSEFTKLTAEEVKSMIVSEIKSRFDYDYEWSELNKTVIMREISLKFGIQWKSKTFDTFSGEDIINFVPVVKDSTYKASILDEISDTAQRELSSVEIKDEDSEEEKKQKEEKKSDAIVLFNELLSFYEQIYGRVHPETTSYCGFLSQLYSELNIESNLSHTACILSERSFGVDSYNTITSYVNAGYFETNDLSKSIKLYNQAINIWGIIYGKDHPSLINTYANLAENLTVAKHFSEGFKLFEKSIELCEQICGDCDITALIYFRYGSSLINNSNFKAAKGKFERAYDIFLKVLGPNDQFTKKSLNFKTNLATYLEYQKNDKKLVNKPVPAPSTKNKKKKNGKKAVKINEEIANQSVDDILAFIEGK</sequence>